<dbReference type="PROSITE" id="PS50983">
    <property type="entry name" value="FE_B12_PBP"/>
    <property type="match status" value="1"/>
</dbReference>
<sequence>MRQGDRMKRAETGAARRFRAMALALVAGFGATGAAGASELSTPPPCGDGASGVDRSRIVSIGGTVTEILYDLGFGDRIVAVDTTSLYPPEALKEKPNVGYMRALSSEGVLSTSPSLLVVSEGSGPPDVLDVLERSSVPLVYVDDEPSADAVVDRVRFLGAVMCVPEKAETLAADIEVGFDSLADLRSRIEAPKRVLFVMSLQNGRPLVAGAGTSADAIIALAGAENAAADLTGYKPMSEEAVMEAAPDAVLMMERGAHSAPDVLALPAFRLTPAGRNGRLIEMDGLFLLGFGPRTPEAAADLARAVYPDLGRGTQE</sequence>
<feature type="signal peptide" evidence="1">
    <location>
        <begin position="1"/>
        <end position="37"/>
    </location>
</feature>
<dbReference type="SUPFAM" id="SSF53807">
    <property type="entry name" value="Helical backbone' metal receptor"/>
    <property type="match status" value="1"/>
</dbReference>
<reference evidence="3" key="1">
    <citation type="submission" date="2023-07" db="EMBL/GenBank/DDBJ databases">
        <title>Genomic Encyclopedia of Type Strains, Phase IV (KMG-IV): sequencing the most valuable type-strain genomes for metagenomic binning, comparative biology and taxonomic classification.</title>
        <authorList>
            <person name="Goeker M."/>
        </authorList>
    </citation>
    <scope>NUCLEOTIDE SEQUENCE</scope>
    <source>
        <strain evidence="3">DSM 21202</strain>
    </source>
</reference>
<dbReference type="EMBL" id="JAUSUL010000003">
    <property type="protein sequence ID" value="MDQ0316915.1"/>
    <property type="molecule type" value="Genomic_DNA"/>
</dbReference>
<accession>A0AAE3VSB9</accession>
<dbReference type="Pfam" id="PF01497">
    <property type="entry name" value="Peripla_BP_2"/>
    <property type="match status" value="1"/>
</dbReference>
<keyword evidence="4" id="KW-1185">Reference proteome</keyword>
<keyword evidence="1" id="KW-0732">Signal</keyword>
<feature type="chain" id="PRO_5042031451" evidence="1">
    <location>
        <begin position="38"/>
        <end position="316"/>
    </location>
</feature>
<dbReference type="PANTHER" id="PTHR30535:SF4">
    <property type="entry name" value="HEMIN-BINDING PERIPLASMIC PROTEIN HMUT"/>
    <property type="match status" value="1"/>
</dbReference>
<gene>
    <name evidence="3" type="ORF">J2S73_003391</name>
</gene>
<evidence type="ECO:0000313" key="3">
    <source>
        <dbReference type="EMBL" id="MDQ0316915.1"/>
    </source>
</evidence>
<proteinExistence type="predicted"/>
<dbReference type="PANTHER" id="PTHR30535">
    <property type="entry name" value="VITAMIN B12-BINDING PROTEIN"/>
    <property type="match status" value="1"/>
</dbReference>
<feature type="domain" description="Fe/B12 periplasmic-binding" evidence="2">
    <location>
        <begin position="57"/>
        <end position="310"/>
    </location>
</feature>
<organism evidence="3 4">
    <name type="scientific">Amorphus orientalis</name>
    <dbReference type="NCBI Taxonomy" id="649198"/>
    <lineage>
        <taxon>Bacteria</taxon>
        <taxon>Pseudomonadati</taxon>
        <taxon>Pseudomonadota</taxon>
        <taxon>Alphaproteobacteria</taxon>
        <taxon>Hyphomicrobiales</taxon>
        <taxon>Amorphaceae</taxon>
        <taxon>Amorphus</taxon>
    </lineage>
</organism>
<protein>
    <submittedName>
        <fullName evidence="3">Iron complex transport system substrate-binding protein</fullName>
    </submittedName>
</protein>
<dbReference type="AlphaFoldDB" id="A0AAE3VSB9"/>
<dbReference type="Proteomes" id="UP001229244">
    <property type="component" value="Unassembled WGS sequence"/>
</dbReference>
<name>A0AAE3VSB9_9HYPH</name>
<evidence type="ECO:0000259" key="2">
    <source>
        <dbReference type="PROSITE" id="PS50983"/>
    </source>
</evidence>
<comment type="caution">
    <text evidence="3">The sequence shown here is derived from an EMBL/GenBank/DDBJ whole genome shotgun (WGS) entry which is preliminary data.</text>
</comment>
<dbReference type="InterPro" id="IPR050902">
    <property type="entry name" value="ABC_Transporter_SBP"/>
</dbReference>
<evidence type="ECO:0000256" key="1">
    <source>
        <dbReference type="SAM" id="SignalP"/>
    </source>
</evidence>
<dbReference type="Gene3D" id="3.40.50.1980">
    <property type="entry name" value="Nitrogenase molybdenum iron protein domain"/>
    <property type="match status" value="2"/>
</dbReference>
<dbReference type="CDD" id="cd01149">
    <property type="entry name" value="HutB"/>
    <property type="match status" value="1"/>
</dbReference>
<dbReference type="InterPro" id="IPR002491">
    <property type="entry name" value="ABC_transptr_periplasmic_BD"/>
</dbReference>
<evidence type="ECO:0000313" key="4">
    <source>
        <dbReference type="Proteomes" id="UP001229244"/>
    </source>
</evidence>